<keyword evidence="5" id="KW-1185">Reference proteome</keyword>
<protein>
    <submittedName>
        <fullName evidence="4">Phage tail tape measure protein</fullName>
    </submittedName>
</protein>
<evidence type="ECO:0000259" key="3">
    <source>
        <dbReference type="Pfam" id="PF09718"/>
    </source>
</evidence>
<evidence type="ECO:0000256" key="2">
    <source>
        <dbReference type="SAM" id="MobiDB-lite"/>
    </source>
</evidence>
<dbReference type="RefSeq" id="WP_118885901.1">
    <property type="nucleotide sequence ID" value="NZ_CP032100.1"/>
</dbReference>
<accession>A0AAD0SQY0</accession>
<dbReference type="InterPro" id="IPR006431">
    <property type="entry name" value="Phage_tape_meas_C"/>
</dbReference>
<gene>
    <name evidence="4" type="ORF">ASUIS_0854</name>
</gene>
<organism evidence="4 5">
    <name type="scientific">Arcobacter suis CECT 7833</name>
    <dbReference type="NCBI Taxonomy" id="663365"/>
    <lineage>
        <taxon>Bacteria</taxon>
        <taxon>Pseudomonadati</taxon>
        <taxon>Campylobacterota</taxon>
        <taxon>Epsilonproteobacteria</taxon>
        <taxon>Campylobacterales</taxon>
        <taxon>Arcobacteraceae</taxon>
        <taxon>Arcobacter</taxon>
    </lineage>
</organism>
<proteinExistence type="predicted"/>
<feature type="domain" description="Bacteriophage tail tape measure C-terminal" evidence="3">
    <location>
        <begin position="503"/>
        <end position="576"/>
    </location>
</feature>
<feature type="compositionally biased region" description="Basic and acidic residues" evidence="2">
    <location>
        <begin position="343"/>
        <end position="352"/>
    </location>
</feature>
<sequence>MATKIGGVLIDVAADVSKLVEGMTKAQQTVDKTVSNIKSSLGPLAGIISGIVSVSTMKNIIDTADAMGEQAQKLALSSEAWSKYTYIAKFAGVEISTLESGFSKLIANINDFNRDGGGGAAKAFEELGISASFAKENFTSTEKTFDIIVSKLQSMDDGYKKTALVQEIFGKGAGDLVRYTDLGADGIERLGKQAEITGNIISQDFANNAGELNDGLDALGSISTGVGNKIMTVFTPALVEASRAVSDFLDIQREMSAFELNQKIQETSKHIKDLENDLKSVSLGDKLFGNSEDGKTSAELRAAKNNLNAYKEQLEQTLKVEEKISKQKQDSFNAGKNQVNEENEAKKQVEASKKHAEERIKLEEDFNNKYKQATMSKYDYQVSLLDAEKQKLLNNKISAVKVEEWYQSKIKEANETRVKEQEDNDKEILEKQKQFTNEYNQSVMTRFDYEREQLNQQRSELKKQKQDEVKIEEMYSAKSKEIAADEAEYYKKMEQEKREASNDWHMGMEDAVKEYQDNVNDNYAQSKMFFERTLDGMSSSLADFVVEGKSSFSDFARSLGSDLAKLVIQKQLAGIAGNLFDNSGISSAFSSIFASAHGNVFEGGHDVAFATGGVVGSPTYFPMTNGKTGLMGEAGPEAIIPLSRVGSDLGVKSIPSKVVLNIQNNTSSEITADKISELTQNNQNGEAEKVLTIVMNGVSRNTMGIRDIIKGTR</sequence>
<reference evidence="4 5" key="1">
    <citation type="submission" date="2018-08" db="EMBL/GenBank/DDBJ databases">
        <title>Complete genome of the Arcobacter suis type strain LMG 26152.</title>
        <authorList>
            <person name="Miller W.G."/>
            <person name="Yee E."/>
            <person name="Bono J.L."/>
        </authorList>
    </citation>
    <scope>NUCLEOTIDE SEQUENCE [LARGE SCALE GENOMIC DNA]</scope>
    <source>
        <strain evidence="4 5">CECT 7833</strain>
    </source>
</reference>
<evidence type="ECO:0000256" key="1">
    <source>
        <dbReference type="SAM" id="Coils"/>
    </source>
</evidence>
<feature type="region of interest" description="Disordered" evidence="2">
    <location>
        <begin position="328"/>
        <end position="352"/>
    </location>
</feature>
<dbReference type="AlphaFoldDB" id="A0AAD0SQY0"/>
<evidence type="ECO:0000313" key="5">
    <source>
        <dbReference type="Proteomes" id="UP000263040"/>
    </source>
</evidence>
<evidence type="ECO:0000313" key="4">
    <source>
        <dbReference type="EMBL" id="AXX89345.1"/>
    </source>
</evidence>
<keyword evidence="1" id="KW-0175">Coiled coil</keyword>
<feature type="compositionally biased region" description="Polar residues" evidence="2">
    <location>
        <begin position="330"/>
        <end position="340"/>
    </location>
</feature>
<dbReference type="Pfam" id="PF09718">
    <property type="entry name" value="Tape_meas_lam_C"/>
    <property type="match status" value="1"/>
</dbReference>
<dbReference type="EMBL" id="CP032100">
    <property type="protein sequence ID" value="AXX89345.1"/>
    <property type="molecule type" value="Genomic_DNA"/>
</dbReference>
<feature type="coiled-coil region" evidence="1">
    <location>
        <begin position="444"/>
        <end position="474"/>
    </location>
</feature>
<dbReference type="KEGG" id="asui:ASUIS_0854"/>
<dbReference type="Proteomes" id="UP000263040">
    <property type="component" value="Chromosome"/>
</dbReference>
<name>A0AAD0SQY0_9BACT</name>